<organism evidence="9 10">
    <name type="scientific">Candidatus Nomurabacteria bacterium GW2011_GWA1_46_11</name>
    <dbReference type="NCBI Taxonomy" id="1618732"/>
    <lineage>
        <taxon>Bacteria</taxon>
        <taxon>Candidatus Nomuraibacteriota</taxon>
    </lineage>
</organism>
<feature type="non-terminal residue" evidence="9">
    <location>
        <position position="1"/>
    </location>
</feature>
<comment type="caution">
    <text evidence="9">The sequence shown here is derived from an EMBL/GenBank/DDBJ whole genome shotgun (WGS) entry which is preliminary data.</text>
</comment>
<dbReference type="GO" id="GO:0070681">
    <property type="term" value="P:glutaminyl-tRNAGln biosynthesis via transamidation"/>
    <property type="evidence" value="ECO:0007669"/>
    <property type="project" value="TreeGrafter"/>
</dbReference>
<protein>
    <submittedName>
        <fullName evidence="9">Aspartyl/glutamyl-tRNA(Asn/Gln) amidotransferase subunit B</fullName>
    </submittedName>
</protein>
<dbReference type="EMBL" id="LCLS01000036">
    <property type="protein sequence ID" value="KKU20557.1"/>
    <property type="molecule type" value="Genomic_DNA"/>
</dbReference>
<dbReference type="Pfam" id="PF02637">
    <property type="entry name" value="GatB_Yqey"/>
    <property type="match status" value="1"/>
</dbReference>
<feature type="domain" description="Asn/Gln amidotransferase" evidence="8">
    <location>
        <begin position="2"/>
        <end position="58"/>
    </location>
</feature>
<evidence type="ECO:0000256" key="5">
    <source>
        <dbReference type="ARBA" id="ARBA00022917"/>
    </source>
</evidence>
<dbReference type="AlphaFoldDB" id="A0A0G1NJM7"/>
<dbReference type="Gene3D" id="1.10.10.410">
    <property type="match status" value="1"/>
</dbReference>
<gene>
    <name evidence="9" type="ORF">UX31_C0036G0001</name>
</gene>
<evidence type="ECO:0000313" key="9">
    <source>
        <dbReference type="EMBL" id="KKU20557.1"/>
    </source>
</evidence>
<comment type="catalytic activity">
    <reaction evidence="6">
        <text>L-aspartyl-tRNA(Asn) + L-glutamine + ATP + H2O = L-asparaginyl-tRNA(Asn) + L-glutamate + ADP + phosphate + 2 H(+)</text>
        <dbReference type="Rhea" id="RHEA:14513"/>
        <dbReference type="Rhea" id="RHEA-COMP:9674"/>
        <dbReference type="Rhea" id="RHEA-COMP:9677"/>
        <dbReference type="ChEBI" id="CHEBI:15377"/>
        <dbReference type="ChEBI" id="CHEBI:15378"/>
        <dbReference type="ChEBI" id="CHEBI:29985"/>
        <dbReference type="ChEBI" id="CHEBI:30616"/>
        <dbReference type="ChEBI" id="CHEBI:43474"/>
        <dbReference type="ChEBI" id="CHEBI:58359"/>
        <dbReference type="ChEBI" id="CHEBI:78515"/>
        <dbReference type="ChEBI" id="CHEBI:78516"/>
        <dbReference type="ChEBI" id="CHEBI:456216"/>
    </reaction>
</comment>
<evidence type="ECO:0000259" key="8">
    <source>
        <dbReference type="Pfam" id="PF02637"/>
    </source>
</evidence>
<keyword evidence="3" id="KW-0547">Nucleotide-binding</keyword>
<name>A0A0G1NJM7_9BACT</name>
<evidence type="ECO:0000256" key="6">
    <source>
        <dbReference type="ARBA" id="ARBA00047380"/>
    </source>
</evidence>
<evidence type="ECO:0000313" key="10">
    <source>
        <dbReference type="Proteomes" id="UP000034107"/>
    </source>
</evidence>
<keyword evidence="2" id="KW-0436">Ligase</keyword>
<evidence type="ECO:0000256" key="3">
    <source>
        <dbReference type="ARBA" id="ARBA00022741"/>
    </source>
</evidence>
<dbReference type="FunFam" id="1.10.10.410:FF:000001">
    <property type="entry name" value="Aspartyl/glutamyl-tRNA(Asn/Gln) amidotransferase subunit B"/>
    <property type="match status" value="1"/>
</dbReference>
<evidence type="ECO:0000256" key="7">
    <source>
        <dbReference type="ARBA" id="ARBA00047913"/>
    </source>
</evidence>
<dbReference type="GO" id="GO:0016740">
    <property type="term" value="F:transferase activity"/>
    <property type="evidence" value="ECO:0007669"/>
    <property type="project" value="UniProtKB-KW"/>
</dbReference>
<keyword evidence="5" id="KW-0648">Protein biosynthesis</keyword>
<dbReference type="Proteomes" id="UP000034107">
    <property type="component" value="Unassembled WGS sequence"/>
</dbReference>
<dbReference type="PANTHER" id="PTHR11659">
    <property type="entry name" value="GLUTAMYL-TRNA GLN AMIDOTRANSFERASE SUBUNIT B MITOCHONDRIAL AND PROKARYOTIC PET112-RELATED"/>
    <property type="match status" value="1"/>
</dbReference>
<keyword evidence="4" id="KW-0067">ATP-binding</keyword>
<dbReference type="GO" id="GO:0005524">
    <property type="term" value="F:ATP binding"/>
    <property type="evidence" value="ECO:0007669"/>
    <property type="project" value="UniProtKB-KW"/>
</dbReference>
<evidence type="ECO:0000256" key="2">
    <source>
        <dbReference type="ARBA" id="ARBA00022598"/>
    </source>
</evidence>
<comment type="catalytic activity">
    <reaction evidence="7">
        <text>L-glutamyl-tRNA(Gln) + L-glutamine + ATP + H2O = L-glutaminyl-tRNA(Gln) + L-glutamate + ADP + phosphate + H(+)</text>
        <dbReference type="Rhea" id="RHEA:17521"/>
        <dbReference type="Rhea" id="RHEA-COMP:9681"/>
        <dbReference type="Rhea" id="RHEA-COMP:9684"/>
        <dbReference type="ChEBI" id="CHEBI:15377"/>
        <dbReference type="ChEBI" id="CHEBI:15378"/>
        <dbReference type="ChEBI" id="CHEBI:29985"/>
        <dbReference type="ChEBI" id="CHEBI:30616"/>
        <dbReference type="ChEBI" id="CHEBI:43474"/>
        <dbReference type="ChEBI" id="CHEBI:58359"/>
        <dbReference type="ChEBI" id="CHEBI:78520"/>
        <dbReference type="ChEBI" id="CHEBI:78521"/>
        <dbReference type="ChEBI" id="CHEBI:456216"/>
    </reaction>
</comment>
<comment type="subunit">
    <text evidence="1">Heterotrimer of A, B and C subunits.</text>
</comment>
<dbReference type="InterPro" id="IPR023168">
    <property type="entry name" value="GatB_Yqey_C_2"/>
</dbReference>
<evidence type="ECO:0000256" key="1">
    <source>
        <dbReference type="ARBA" id="ARBA00011123"/>
    </source>
</evidence>
<reference evidence="9 10" key="1">
    <citation type="journal article" date="2015" name="Nature">
        <title>rRNA introns, odd ribosomes, and small enigmatic genomes across a large radiation of phyla.</title>
        <authorList>
            <person name="Brown C.T."/>
            <person name="Hug L.A."/>
            <person name="Thomas B.C."/>
            <person name="Sharon I."/>
            <person name="Castelle C.J."/>
            <person name="Singh A."/>
            <person name="Wilkins M.J."/>
            <person name="Williams K.H."/>
            <person name="Banfield J.F."/>
        </authorList>
    </citation>
    <scope>NUCLEOTIDE SEQUENCE [LARGE SCALE GENOMIC DNA]</scope>
</reference>
<accession>A0A0G1NJM7</accession>
<dbReference type="InterPro" id="IPR003789">
    <property type="entry name" value="Asn/Gln_tRNA_amidoTrase-B-like"/>
</dbReference>
<sequence>NQEEIERIAKEIIEKNPKAVQDYKNGKANAFQFLVGEMMAKTRGTANPETVRTSILKIIEG</sequence>
<dbReference type="GO" id="GO:0050567">
    <property type="term" value="F:glutaminyl-tRNA synthase (glutamine-hydrolyzing) activity"/>
    <property type="evidence" value="ECO:0007669"/>
    <property type="project" value="TreeGrafter"/>
</dbReference>
<keyword evidence="9" id="KW-0808">Transferase</keyword>
<dbReference type="InterPro" id="IPR018027">
    <property type="entry name" value="Asn/Gln_amidotransferase"/>
</dbReference>
<dbReference type="PANTHER" id="PTHR11659:SF0">
    <property type="entry name" value="GLUTAMYL-TRNA(GLN) AMIDOTRANSFERASE SUBUNIT B, MITOCHONDRIAL"/>
    <property type="match status" value="1"/>
</dbReference>
<dbReference type="InterPro" id="IPR017959">
    <property type="entry name" value="Asn/Gln-tRNA_amidoTrfase_suB/E"/>
</dbReference>
<dbReference type="SUPFAM" id="SSF89095">
    <property type="entry name" value="GatB/YqeY motif"/>
    <property type="match status" value="1"/>
</dbReference>
<dbReference type="GO" id="GO:0006412">
    <property type="term" value="P:translation"/>
    <property type="evidence" value="ECO:0007669"/>
    <property type="project" value="UniProtKB-KW"/>
</dbReference>
<proteinExistence type="predicted"/>
<evidence type="ECO:0000256" key="4">
    <source>
        <dbReference type="ARBA" id="ARBA00022840"/>
    </source>
</evidence>